<dbReference type="EMBL" id="FOUY01000005">
    <property type="protein sequence ID" value="SFM93548.1"/>
    <property type="molecule type" value="Genomic_DNA"/>
</dbReference>
<feature type="region of interest" description="Disordered" evidence="1">
    <location>
        <begin position="1"/>
        <end position="58"/>
    </location>
</feature>
<feature type="compositionally biased region" description="Low complexity" evidence="1">
    <location>
        <begin position="8"/>
        <end position="22"/>
    </location>
</feature>
<name>A0A1I4UXB0_PSUAM</name>
<sequence length="370" mass="37216">MPRRSGVSRRSGTTAPGAPAGGLERAAEHRFAPANLRPDPGPVPHRPRHRAAVHPTTGLPRRLWLAPHHALLRTGPHTHRVGAGPRARTLDGLSPAAVAALDRLAGGPADVADLLAGAPPGPDRTALAALLGVLLRAGLLTDPDPAARIRRRRASALVEVRGDSSLAVAVVTGLARAGVGHVSPQVTGRAGPDDVAAGLPPAAAGQERAAVLRTLLDDTGLESGAAGRVPPDLVVLAGPPAPGPDGVVEHLAVTLRNGVGVVGPLVLPGRGPCLRCPDRAGDGPEGPRTAEPHVVSATGALAVGQALAALDGPVRGGDPPASWAAELEIDPDTATISRRPVHVRPGCCCGAVTGPTVACTLPPVGWTIEV</sequence>
<evidence type="ECO:0000256" key="1">
    <source>
        <dbReference type="SAM" id="MobiDB-lite"/>
    </source>
</evidence>
<proteinExistence type="predicted"/>
<organism evidence="2 3">
    <name type="scientific">Pseudonocardia ammonioxydans</name>
    <dbReference type="NCBI Taxonomy" id="260086"/>
    <lineage>
        <taxon>Bacteria</taxon>
        <taxon>Bacillati</taxon>
        <taxon>Actinomycetota</taxon>
        <taxon>Actinomycetes</taxon>
        <taxon>Pseudonocardiales</taxon>
        <taxon>Pseudonocardiaceae</taxon>
        <taxon>Pseudonocardia</taxon>
    </lineage>
</organism>
<gene>
    <name evidence="2" type="ORF">SAMN05216207_100546</name>
</gene>
<accession>A0A1I4UXB0</accession>
<evidence type="ECO:0008006" key="4">
    <source>
        <dbReference type="Google" id="ProtNLM"/>
    </source>
</evidence>
<protein>
    <recommendedName>
        <fullName evidence="4">Bacteriocin biosynthesis cyclodehydratase domain-containing protein</fullName>
    </recommendedName>
</protein>
<dbReference type="AlphaFoldDB" id="A0A1I4UXB0"/>
<keyword evidence="3" id="KW-1185">Reference proteome</keyword>
<evidence type="ECO:0000313" key="3">
    <source>
        <dbReference type="Proteomes" id="UP000199614"/>
    </source>
</evidence>
<dbReference type="Proteomes" id="UP000199614">
    <property type="component" value="Unassembled WGS sequence"/>
</dbReference>
<dbReference type="STRING" id="260086.SAMN05216207_100546"/>
<reference evidence="2 3" key="1">
    <citation type="submission" date="2016-10" db="EMBL/GenBank/DDBJ databases">
        <authorList>
            <person name="de Groot N.N."/>
        </authorList>
    </citation>
    <scope>NUCLEOTIDE SEQUENCE [LARGE SCALE GENOMIC DNA]</scope>
    <source>
        <strain evidence="2 3">CGMCC 4.1877</strain>
    </source>
</reference>
<evidence type="ECO:0000313" key="2">
    <source>
        <dbReference type="EMBL" id="SFM93548.1"/>
    </source>
</evidence>
<dbReference type="Gene3D" id="3.40.50.720">
    <property type="entry name" value="NAD(P)-binding Rossmann-like Domain"/>
    <property type="match status" value="1"/>
</dbReference>